<keyword evidence="3 6" id="KW-1133">Transmembrane helix</keyword>
<keyword evidence="2 6" id="KW-0812">Transmembrane</keyword>
<evidence type="ECO:0000256" key="6">
    <source>
        <dbReference type="SAM" id="Phobius"/>
    </source>
</evidence>
<reference evidence="8 9" key="1">
    <citation type="journal article" date="2016" name="Nat. Commun.">
        <title>Thousands of microbial genomes shed light on interconnected biogeochemical processes in an aquifer system.</title>
        <authorList>
            <person name="Anantharaman K."/>
            <person name="Brown C.T."/>
            <person name="Hug L.A."/>
            <person name="Sharon I."/>
            <person name="Castelle C.J."/>
            <person name="Probst A.J."/>
            <person name="Thomas B.C."/>
            <person name="Singh A."/>
            <person name="Wilkins M.J."/>
            <person name="Karaoz U."/>
            <person name="Brodie E.L."/>
            <person name="Williams K.H."/>
            <person name="Hubbard S.S."/>
            <person name="Banfield J.F."/>
        </authorList>
    </citation>
    <scope>NUCLEOTIDE SEQUENCE [LARGE SCALE GENOMIC DNA]</scope>
</reference>
<evidence type="ECO:0000313" key="9">
    <source>
        <dbReference type="Proteomes" id="UP000178870"/>
    </source>
</evidence>
<comment type="subcellular location">
    <subcellularLocation>
        <location evidence="1">Membrane</location>
        <topology evidence="1">Multi-pass membrane protein</topology>
    </subcellularLocation>
</comment>
<proteinExistence type="predicted"/>
<accession>A0A1F7YWK4</accession>
<feature type="transmembrane region" description="Helical" evidence="6">
    <location>
        <begin position="29"/>
        <end position="51"/>
    </location>
</feature>
<gene>
    <name evidence="8" type="ORF">A2803_00410</name>
</gene>
<organism evidence="8 9">
    <name type="scientific">Candidatus Woesebacteria bacterium RIFCSPHIGHO2_01_FULL_44_21</name>
    <dbReference type="NCBI Taxonomy" id="1802503"/>
    <lineage>
        <taxon>Bacteria</taxon>
        <taxon>Candidatus Woeseibacteriota</taxon>
    </lineage>
</organism>
<feature type="transmembrane region" description="Helical" evidence="6">
    <location>
        <begin position="344"/>
        <end position="367"/>
    </location>
</feature>
<evidence type="ECO:0000256" key="5">
    <source>
        <dbReference type="PROSITE-ProRule" id="PRU00339"/>
    </source>
</evidence>
<dbReference type="PANTHER" id="PTHR37422:SF13">
    <property type="entry name" value="LIPOPOLYSACCHARIDE BIOSYNTHESIS PROTEIN PA4999-RELATED"/>
    <property type="match status" value="1"/>
</dbReference>
<dbReference type="Gene3D" id="1.25.40.10">
    <property type="entry name" value="Tetratricopeptide repeat domain"/>
    <property type="match status" value="1"/>
</dbReference>
<feature type="transmembrane region" description="Helical" evidence="6">
    <location>
        <begin position="379"/>
        <end position="401"/>
    </location>
</feature>
<dbReference type="PROSITE" id="PS50005">
    <property type="entry name" value="TPR"/>
    <property type="match status" value="1"/>
</dbReference>
<dbReference type="SMART" id="SM00028">
    <property type="entry name" value="TPR"/>
    <property type="match status" value="2"/>
</dbReference>
<evidence type="ECO:0000256" key="2">
    <source>
        <dbReference type="ARBA" id="ARBA00022692"/>
    </source>
</evidence>
<dbReference type="Proteomes" id="UP000178870">
    <property type="component" value="Unassembled WGS sequence"/>
</dbReference>
<dbReference type="Pfam" id="PF04932">
    <property type="entry name" value="Wzy_C"/>
    <property type="match status" value="1"/>
</dbReference>
<dbReference type="SUPFAM" id="SSF48452">
    <property type="entry name" value="TPR-like"/>
    <property type="match status" value="1"/>
</dbReference>
<protein>
    <recommendedName>
        <fullName evidence="7">O-antigen ligase-related domain-containing protein</fullName>
    </recommendedName>
</protein>
<dbReference type="InterPro" id="IPR007016">
    <property type="entry name" value="O-antigen_ligase-rel_domated"/>
</dbReference>
<comment type="caution">
    <text evidence="8">The sequence shown here is derived from an EMBL/GenBank/DDBJ whole genome shotgun (WGS) entry which is preliminary data.</text>
</comment>
<evidence type="ECO:0000256" key="3">
    <source>
        <dbReference type="ARBA" id="ARBA00022989"/>
    </source>
</evidence>
<feature type="transmembrane region" description="Helical" evidence="6">
    <location>
        <begin position="94"/>
        <end position="112"/>
    </location>
</feature>
<feature type="repeat" description="TPR" evidence="5">
    <location>
        <begin position="548"/>
        <end position="581"/>
    </location>
</feature>
<dbReference type="InterPro" id="IPR051533">
    <property type="entry name" value="WaaL-like"/>
</dbReference>
<feature type="transmembrane region" description="Helical" evidence="6">
    <location>
        <begin position="248"/>
        <end position="267"/>
    </location>
</feature>
<name>A0A1F7YWK4_9BACT</name>
<dbReference type="InterPro" id="IPR011990">
    <property type="entry name" value="TPR-like_helical_dom_sf"/>
</dbReference>
<dbReference type="PANTHER" id="PTHR37422">
    <property type="entry name" value="TEICHURONIC ACID BIOSYNTHESIS PROTEIN TUAE"/>
    <property type="match status" value="1"/>
</dbReference>
<feature type="transmembrane region" description="Helical" evidence="6">
    <location>
        <begin position="177"/>
        <end position="193"/>
    </location>
</feature>
<feature type="transmembrane region" description="Helical" evidence="6">
    <location>
        <begin position="223"/>
        <end position="241"/>
    </location>
</feature>
<dbReference type="EMBL" id="MGGP01000023">
    <property type="protein sequence ID" value="OGM31610.1"/>
    <property type="molecule type" value="Genomic_DNA"/>
</dbReference>
<dbReference type="AlphaFoldDB" id="A0A1F7YWK4"/>
<dbReference type="InterPro" id="IPR019734">
    <property type="entry name" value="TPR_rpt"/>
</dbReference>
<keyword evidence="4 6" id="KW-0472">Membrane</keyword>
<evidence type="ECO:0000256" key="1">
    <source>
        <dbReference type="ARBA" id="ARBA00004141"/>
    </source>
</evidence>
<keyword evidence="5" id="KW-0802">TPR repeat</keyword>
<sequence length="594" mass="67347">MHIITFLFNLLVFLVPLAFFPKTSELFEFNKIILIYGFTILISAVWILECIKRKKIIFRNTQLTIPLLLFLLSQVLATLFSIDQRTSLLGYYGRFHGGLLSTVCYVILYLAFVTFMDKGKTLKLINTLLISAFIAAIYASLEHFGLSPSCLLISGNFDVSCWVQDIQARVFGTFGQPNWLAAYLVSLAPLAWSQALRKKSIIYVFLSALLFTTLLFTKSRSGLLGFGFAFFIFWPAVFYLYRKNIKKILKVFFLTTCYILFTTIFIWNPFVPSSEAPIEGVTESGDIRKIVWQGAIELWKQYPILGTGVETFAYSYYETRPVAHNLTSEWNFIYNKAHNEYLNFAATTGTIGLASYLILIITSLSIFVKNFQYLKIESLKLEIAALCAGYVSILITNFFGFSTVPTALLFFLFPAMAVTVESPPASASAQSLRAGRMKLPILLATCYMLQALARYWLADYYFAKGDIESLEKAVMMVPREAVYHDKLAEEYKDISPQLAQVQLELSIKLSPRNIKLLKSAASIYDDFGELDSALAIYKKLTVLAPTDAQVWYSLALTQVKLGNSDEAKRILLKVFEMKPDYEKAHELFDILHLP</sequence>
<feature type="domain" description="O-antigen ligase-related" evidence="7">
    <location>
        <begin position="206"/>
        <end position="357"/>
    </location>
</feature>
<evidence type="ECO:0000256" key="4">
    <source>
        <dbReference type="ARBA" id="ARBA00023136"/>
    </source>
</evidence>
<feature type="transmembrane region" description="Helical" evidence="6">
    <location>
        <begin position="124"/>
        <end position="141"/>
    </location>
</feature>
<feature type="transmembrane region" description="Helical" evidence="6">
    <location>
        <begin position="63"/>
        <end position="82"/>
    </location>
</feature>
<evidence type="ECO:0000259" key="7">
    <source>
        <dbReference type="Pfam" id="PF04932"/>
    </source>
</evidence>
<evidence type="ECO:0000313" key="8">
    <source>
        <dbReference type="EMBL" id="OGM31610.1"/>
    </source>
</evidence>
<dbReference type="Pfam" id="PF14559">
    <property type="entry name" value="TPR_19"/>
    <property type="match status" value="1"/>
</dbReference>
<dbReference type="GO" id="GO:0016020">
    <property type="term" value="C:membrane"/>
    <property type="evidence" value="ECO:0007669"/>
    <property type="project" value="UniProtKB-SubCell"/>
</dbReference>
<feature type="transmembrane region" description="Helical" evidence="6">
    <location>
        <begin position="200"/>
        <end position="217"/>
    </location>
</feature>